<name>A0A9N9GSQ4_FUNMO</name>
<dbReference type="InterPro" id="IPR014756">
    <property type="entry name" value="Ig_E-set"/>
</dbReference>
<dbReference type="InterPro" id="IPR011022">
    <property type="entry name" value="Arrestin_C-like"/>
</dbReference>
<dbReference type="GO" id="GO:0070086">
    <property type="term" value="P:ubiquitin-dependent endocytosis"/>
    <property type="evidence" value="ECO:0007669"/>
    <property type="project" value="TreeGrafter"/>
</dbReference>
<dbReference type="SMART" id="SM01017">
    <property type="entry name" value="Arrestin_C"/>
    <property type="match status" value="1"/>
</dbReference>
<dbReference type="GO" id="GO:0005829">
    <property type="term" value="C:cytosol"/>
    <property type="evidence" value="ECO:0007669"/>
    <property type="project" value="TreeGrafter"/>
</dbReference>
<comment type="caution">
    <text evidence="2">The sequence shown here is derived from an EMBL/GenBank/DDBJ whole genome shotgun (WGS) entry which is preliminary data.</text>
</comment>
<proteinExistence type="predicted"/>
<dbReference type="PANTHER" id="PTHR11188">
    <property type="entry name" value="ARRESTIN DOMAIN CONTAINING PROTEIN"/>
    <property type="match status" value="1"/>
</dbReference>
<evidence type="ECO:0000259" key="1">
    <source>
        <dbReference type="SMART" id="SM01017"/>
    </source>
</evidence>
<keyword evidence="3" id="KW-1185">Reference proteome</keyword>
<gene>
    <name evidence="2" type="ORF">FMOSSE_LOCUS10072</name>
</gene>
<reference evidence="2" key="1">
    <citation type="submission" date="2021-06" db="EMBL/GenBank/DDBJ databases">
        <authorList>
            <person name="Kallberg Y."/>
            <person name="Tangrot J."/>
            <person name="Rosling A."/>
        </authorList>
    </citation>
    <scope>NUCLEOTIDE SEQUENCE</scope>
    <source>
        <strain evidence="2">87-6 pot B 2015</strain>
    </source>
</reference>
<evidence type="ECO:0000313" key="2">
    <source>
        <dbReference type="EMBL" id="CAG8622708.1"/>
    </source>
</evidence>
<evidence type="ECO:0000313" key="3">
    <source>
        <dbReference type="Proteomes" id="UP000789375"/>
    </source>
</evidence>
<dbReference type="GO" id="GO:0005886">
    <property type="term" value="C:plasma membrane"/>
    <property type="evidence" value="ECO:0007669"/>
    <property type="project" value="TreeGrafter"/>
</dbReference>
<dbReference type="Pfam" id="PF02752">
    <property type="entry name" value="Arrestin_C"/>
    <property type="match status" value="1"/>
</dbReference>
<feature type="domain" description="Arrestin C-terminal-like" evidence="1">
    <location>
        <begin position="180"/>
        <end position="327"/>
    </location>
</feature>
<dbReference type="AlphaFoldDB" id="A0A9N9GSQ4"/>
<dbReference type="EMBL" id="CAJVPP010003173">
    <property type="protein sequence ID" value="CAG8622708.1"/>
    <property type="molecule type" value="Genomic_DNA"/>
</dbReference>
<dbReference type="InterPro" id="IPR050357">
    <property type="entry name" value="Arrestin_domain-protein"/>
</dbReference>
<dbReference type="Proteomes" id="UP000789375">
    <property type="component" value="Unassembled WGS sequence"/>
</dbReference>
<dbReference type="InterPro" id="IPR014752">
    <property type="entry name" value="Arrestin-like_C"/>
</dbReference>
<protein>
    <submittedName>
        <fullName evidence="2">5399_t:CDS:1</fullName>
    </submittedName>
</protein>
<dbReference type="GO" id="GO:0031625">
    <property type="term" value="F:ubiquitin protein ligase binding"/>
    <property type="evidence" value="ECO:0007669"/>
    <property type="project" value="TreeGrafter"/>
</dbReference>
<accession>A0A9N9GSQ4</accession>
<dbReference type="Gene3D" id="2.60.40.640">
    <property type="match status" value="2"/>
</dbReference>
<organism evidence="2 3">
    <name type="scientific">Funneliformis mosseae</name>
    <name type="common">Endomycorrhizal fungus</name>
    <name type="synonym">Glomus mosseae</name>
    <dbReference type="NCBI Taxonomy" id="27381"/>
    <lineage>
        <taxon>Eukaryota</taxon>
        <taxon>Fungi</taxon>
        <taxon>Fungi incertae sedis</taxon>
        <taxon>Mucoromycota</taxon>
        <taxon>Glomeromycotina</taxon>
        <taxon>Glomeromycetes</taxon>
        <taxon>Glomerales</taxon>
        <taxon>Glomeraceae</taxon>
        <taxon>Funneliformis</taxon>
    </lineage>
</organism>
<sequence>MKNEITPNLYKVLRRYIQLDKTEGYTRVKQRICIVMKVDVYVFGEAVGCMLRGDLILNLARDTNVRKLEMKFIGKTNTRWNDDKKTVSEEREIISHTWNFIESSKKSREINTNVINPSRSRFKLLVQTTNAELGKVQYYLTAKAYRSRLSSKIRLQQQVEILRTLPDHINSQGIGFAREFNDMLSYEVNIPKKAYPLGQQIPIEMKICPHVKNLKVTGVDVQLFEKTTYTSCGQKITDSRIATFQSLDSFGENRLIEDEEEGDIGNIVYQQIMNLNLPICSRPVHYSCATPLISVAHDLKFSFQISLPHKKAELKISVPITILSCKAINDYITLPSYEDDSFYCPCHPEYLRMAKLILGENEGSRTYENNCHDGRHNLLNVQRNHYHRAPPSYEDSVSEQ</sequence>
<dbReference type="GO" id="GO:0030674">
    <property type="term" value="F:protein-macromolecule adaptor activity"/>
    <property type="evidence" value="ECO:0007669"/>
    <property type="project" value="TreeGrafter"/>
</dbReference>
<dbReference type="PANTHER" id="PTHR11188:SF17">
    <property type="entry name" value="FI21816P1"/>
    <property type="match status" value="1"/>
</dbReference>
<dbReference type="SUPFAM" id="SSF81296">
    <property type="entry name" value="E set domains"/>
    <property type="match status" value="2"/>
</dbReference>